<dbReference type="GeneID" id="5562191"/>
<proteinExistence type="predicted"/>
<protein>
    <submittedName>
        <fullName evidence="1">Uncharacterized protein</fullName>
    </submittedName>
</protein>
<dbReference type="EMBL" id="CP000816">
    <property type="protein sequence ID" value="ABU81542.1"/>
    <property type="molecule type" value="Genomic_DNA"/>
</dbReference>
<dbReference type="HOGENOM" id="CLU_1222508_0_0_2"/>
<accession>A8A9E0</accession>
<dbReference type="AlphaFoldDB" id="A8A9E0"/>
<organism evidence="1 2">
    <name type="scientific">Ignicoccus hospitalis (strain KIN4/I / DSM 18386 / JCM 14125)</name>
    <dbReference type="NCBI Taxonomy" id="453591"/>
    <lineage>
        <taxon>Archaea</taxon>
        <taxon>Thermoproteota</taxon>
        <taxon>Thermoprotei</taxon>
        <taxon>Desulfurococcales</taxon>
        <taxon>Desulfurococcaceae</taxon>
        <taxon>Ignicoccus</taxon>
    </lineage>
</organism>
<dbReference type="STRING" id="453591.Igni_0359"/>
<dbReference type="Proteomes" id="UP000000262">
    <property type="component" value="Chromosome"/>
</dbReference>
<evidence type="ECO:0000313" key="2">
    <source>
        <dbReference type="Proteomes" id="UP000000262"/>
    </source>
</evidence>
<sequence>MSEEGVATFDWKETLKEYLEGEVFLKDELIKFIDKALNKEFEGVERADILALYLRGFVNVKRYLIHGINMLLNNLELESSREKDEPELLSFVFPHRVPDSCDLRLLPLSLSVAVADHSDLCWISSSFTVNKGGVPEETRAFRCLKFLASTYLLVNGVPGIAFKKGSDCILLLEFIALRMPQPFMFNASLASAVSARMTEDLKEILEIVDAVIVRKADEGLPPEYIK</sequence>
<name>A8A9E0_IGNH4</name>
<dbReference type="KEGG" id="iho:Igni_0359"/>
<keyword evidence="2" id="KW-1185">Reference proteome</keyword>
<evidence type="ECO:0000313" key="1">
    <source>
        <dbReference type="EMBL" id="ABU81542.1"/>
    </source>
</evidence>
<dbReference type="RefSeq" id="WP_011998394.1">
    <property type="nucleotide sequence ID" value="NC_009776.1"/>
</dbReference>
<gene>
    <name evidence="1" type="ordered locus">Igni_0359</name>
</gene>
<reference evidence="1 2" key="1">
    <citation type="journal article" date="2008" name="Genome Biol.">
        <title>A genomic analysis of the archaeal system Ignicoccus hospitalis-Nanoarchaeum equitans.</title>
        <authorList>
            <person name="Podar M."/>
            <person name="Anderson I."/>
            <person name="Makarova K.S."/>
            <person name="Elkins J.G."/>
            <person name="Ivanova N."/>
            <person name="Wall M.A."/>
            <person name="Lykidis A."/>
            <person name="Mavromatis K."/>
            <person name="Sun H."/>
            <person name="Hudson M.E."/>
            <person name="Chen W."/>
            <person name="Deciu C."/>
            <person name="Hutchison D."/>
            <person name="Eads J.R."/>
            <person name="Anderson A."/>
            <person name="Fernandes F."/>
            <person name="Szeto E."/>
            <person name="Lapidus A."/>
            <person name="Kyrpides N.C."/>
            <person name="Saier M.H.Jr."/>
            <person name="Richardson P.M."/>
            <person name="Rachel R."/>
            <person name="Huber H."/>
            <person name="Eisen J.A."/>
            <person name="Koonin E.V."/>
            <person name="Keller M."/>
            <person name="Stetter K.O."/>
        </authorList>
    </citation>
    <scope>NUCLEOTIDE SEQUENCE [LARGE SCALE GENOMIC DNA]</scope>
    <source>
        <strain evidence="2">KIN4/I / DSM 18386 / JCM 14125</strain>
    </source>
</reference>